<evidence type="ECO:0000313" key="3">
    <source>
        <dbReference type="EMBL" id="RMX11566.1"/>
    </source>
</evidence>
<dbReference type="PANTHER" id="PTHR43709">
    <property type="entry name" value="ACONITATE ISOMERASE-RELATED"/>
    <property type="match status" value="1"/>
</dbReference>
<keyword evidence="2 3" id="KW-0413">Isomerase</keyword>
<dbReference type="FunFam" id="3.10.310.10:FF:000018">
    <property type="entry name" value="2-methylaconitate cis-trans isomerase"/>
    <property type="match status" value="1"/>
</dbReference>
<dbReference type="Pfam" id="PF04303">
    <property type="entry name" value="PrpF"/>
    <property type="match status" value="1"/>
</dbReference>
<gene>
    <name evidence="3" type="primary">prpF</name>
    <name evidence="3" type="ORF">EBQ24_01050</name>
</gene>
<organism evidence="3 4">
    <name type="scientific">Allofranklinella schreckenbergeri</name>
    <dbReference type="NCBI Taxonomy" id="1076744"/>
    <lineage>
        <taxon>Bacteria</taxon>
        <taxon>Pseudomonadati</taxon>
        <taxon>Pseudomonadota</taxon>
        <taxon>Betaproteobacteria</taxon>
        <taxon>Burkholderiales</taxon>
        <taxon>Comamonadaceae</taxon>
        <taxon>Allofranklinella</taxon>
    </lineage>
</organism>
<name>A0A3M6R890_9BURK</name>
<dbReference type="NCBIfam" id="TIGR02334">
    <property type="entry name" value="prpF"/>
    <property type="match status" value="1"/>
</dbReference>
<sequence>MLPAPPPPAPLRIPATYMRGGTSKGVFFRLEDLPPQAQQPGAARDALLMRVIGSPDPYAQHIDGMGGASSSTSKCVIISPSNRPGHDVDYLYGQVAIGEALVDWSGNCGNLSSAVGPFAIANGLIPPGRLQDGLVEVRIWQANIGKTILAHVPVQSGQVVEGGDFMLDGVAFPAAEILLEFIDPVDEGKGAMFPTGQLVDELDVPGLGRLPATLISAGIPTVFVNAADIGLTGCELQKDINADAQKLAMFEAIRTAGALRMGLIQRPEEAAQRQHTPKVAFVAPPADYTASSGKSIHAADIDLRVRALSMGKLHHAMMGTASVAIATAAAVPGTLVNRAAGGGPRESVCFGHPSGTLRVGAAVENVDGQWTVKKAVMSRSARTLMSGWVHVPADTLR</sequence>
<dbReference type="Proteomes" id="UP000281171">
    <property type="component" value="Unassembled WGS sequence"/>
</dbReference>
<reference evidence="3 4" key="1">
    <citation type="submission" date="2018-10" db="EMBL/GenBank/DDBJ databases">
        <title>Comamonadaceae CDC group NO-1 genome sequencing and assembly.</title>
        <authorList>
            <person name="Bernier A.-M."/>
            <person name="Bernard K."/>
        </authorList>
    </citation>
    <scope>NUCLEOTIDE SEQUENCE [LARGE SCALE GENOMIC DNA]</scope>
    <source>
        <strain evidence="3 4">NML180581</strain>
    </source>
</reference>
<dbReference type="InterPro" id="IPR012709">
    <property type="entry name" value="PrpF"/>
</dbReference>
<dbReference type="Gene3D" id="3.10.310.10">
    <property type="entry name" value="Diaminopimelate Epimerase, Chain A, domain 1"/>
    <property type="match status" value="2"/>
</dbReference>
<dbReference type="SUPFAM" id="SSF54506">
    <property type="entry name" value="Diaminopimelate epimerase-like"/>
    <property type="match status" value="2"/>
</dbReference>
<dbReference type="RefSeq" id="WP_122247342.1">
    <property type="nucleotide sequence ID" value="NZ_RDQK01000002.1"/>
</dbReference>
<evidence type="ECO:0000313" key="4">
    <source>
        <dbReference type="Proteomes" id="UP000281171"/>
    </source>
</evidence>
<dbReference type="PANTHER" id="PTHR43709:SF2">
    <property type="entry name" value="DUF453 DOMAIN PROTEIN (AFU_ORTHOLOGUE AFUA_6G00360)"/>
    <property type="match status" value="1"/>
</dbReference>
<comment type="caution">
    <text evidence="3">The sequence shown here is derived from an EMBL/GenBank/DDBJ whole genome shotgun (WGS) entry which is preliminary data.</text>
</comment>
<comment type="similarity">
    <text evidence="1">Belongs to the PrpF family.</text>
</comment>
<evidence type="ECO:0000256" key="1">
    <source>
        <dbReference type="ARBA" id="ARBA00007673"/>
    </source>
</evidence>
<proteinExistence type="inferred from homology"/>
<dbReference type="InterPro" id="IPR007400">
    <property type="entry name" value="PrpF-like"/>
</dbReference>
<protein>
    <submittedName>
        <fullName evidence="3">2-methylaconitate cis-trans isomerase PrpF</fullName>
    </submittedName>
</protein>
<evidence type="ECO:0000256" key="2">
    <source>
        <dbReference type="ARBA" id="ARBA00023235"/>
    </source>
</evidence>
<dbReference type="GO" id="GO:0016853">
    <property type="term" value="F:isomerase activity"/>
    <property type="evidence" value="ECO:0007669"/>
    <property type="project" value="UniProtKB-KW"/>
</dbReference>
<dbReference type="AlphaFoldDB" id="A0A3M6R890"/>
<dbReference type="EMBL" id="RDQK01000002">
    <property type="protein sequence ID" value="RMX11566.1"/>
    <property type="molecule type" value="Genomic_DNA"/>
</dbReference>
<dbReference type="GO" id="GO:0019629">
    <property type="term" value="P:propionate catabolic process, 2-methylcitrate cycle"/>
    <property type="evidence" value="ECO:0007669"/>
    <property type="project" value="InterPro"/>
</dbReference>
<accession>A0A3M6R890</accession>